<gene>
    <name evidence="2" type="ORF">EFL95_09160</name>
</gene>
<dbReference type="OrthoDB" id="3689497at2"/>
<evidence type="ECO:0008006" key="4">
    <source>
        <dbReference type="Google" id="ProtNLM"/>
    </source>
</evidence>
<feature type="transmembrane region" description="Helical" evidence="1">
    <location>
        <begin position="16"/>
        <end position="37"/>
    </location>
</feature>
<evidence type="ECO:0000256" key="1">
    <source>
        <dbReference type="SAM" id="Phobius"/>
    </source>
</evidence>
<reference evidence="2 3" key="1">
    <citation type="submission" date="2018-11" db="EMBL/GenBank/DDBJ databases">
        <authorList>
            <person name="Li F."/>
        </authorList>
    </citation>
    <scope>NUCLEOTIDE SEQUENCE [LARGE SCALE GENOMIC DNA]</scope>
    <source>
        <strain evidence="2 3">KIS18-7</strain>
    </source>
</reference>
<name>A0A3N0DUM4_9ACTN</name>
<sequence>MNQDTPTKTKKSRRTAALWGSGAIAATVLVLGVNGTLSSWTSALITNSNDTAGATASYLALVETDNTNTCDTTTAPNNTIAACSSINKYGGNTTMSPGDSSVVSVTFTNPGTAVGNTFAYTPGTCTPTNGTGGIDLCSQGDLTVAVACSTGTSYNAGNDIAALGQSAAAPGSLVAKTWTSAPALDAASATAITCRFTTTLDAASPPVDAGSQVSQPIAWQLDAV</sequence>
<keyword evidence="1" id="KW-1133">Transmembrane helix</keyword>
<dbReference type="AlphaFoldDB" id="A0A3N0DUM4"/>
<accession>A0A3N0DUM4</accession>
<dbReference type="EMBL" id="RJSG01000002">
    <property type="protein sequence ID" value="RNL79186.1"/>
    <property type="molecule type" value="Genomic_DNA"/>
</dbReference>
<keyword evidence="1" id="KW-0812">Transmembrane</keyword>
<organism evidence="2 3">
    <name type="scientific">Nocardioides marmorisolisilvae</name>
    <dbReference type="NCBI Taxonomy" id="1542737"/>
    <lineage>
        <taxon>Bacteria</taxon>
        <taxon>Bacillati</taxon>
        <taxon>Actinomycetota</taxon>
        <taxon>Actinomycetes</taxon>
        <taxon>Propionibacteriales</taxon>
        <taxon>Nocardioidaceae</taxon>
        <taxon>Nocardioides</taxon>
    </lineage>
</organism>
<proteinExistence type="predicted"/>
<evidence type="ECO:0000313" key="3">
    <source>
        <dbReference type="Proteomes" id="UP000277094"/>
    </source>
</evidence>
<keyword evidence="3" id="KW-1185">Reference proteome</keyword>
<evidence type="ECO:0000313" key="2">
    <source>
        <dbReference type="EMBL" id="RNL79186.1"/>
    </source>
</evidence>
<keyword evidence="1" id="KW-0472">Membrane</keyword>
<comment type="caution">
    <text evidence="2">The sequence shown here is derived from an EMBL/GenBank/DDBJ whole genome shotgun (WGS) entry which is preliminary data.</text>
</comment>
<dbReference type="Proteomes" id="UP000277094">
    <property type="component" value="Unassembled WGS sequence"/>
</dbReference>
<protein>
    <recommendedName>
        <fullName evidence="4">SipW-cognate class signal peptide</fullName>
    </recommendedName>
</protein>
<dbReference type="RefSeq" id="WP_123233688.1">
    <property type="nucleotide sequence ID" value="NZ_RJSG01000002.1"/>
</dbReference>